<dbReference type="SUPFAM" id="SSF54862">
    <property type="entry name" value="4Fe-4S ferredoxins"/>
    <property type="match status" value="1"/>
</dbReference>
<keyword evidence="1" id="KW-0004">4Fe-4S</keyword>
<dbReference type="CDD" id="cd00207">
    <property type="entry name" value="fer2"/>
    <property type="match status" value="1"/>
</dbReference>
<dbReference type="Gene3D" id="4.10.260.20">
    <property type="entry name" value="Iron hydrogenase, small subunit"/>
    <property type="match status" value="1"/>
</dbReference>
<dbReference type="Pfam" id="PF10588">
    <property type="entry name" value="NADH-G_4Fe-4S_3"/>
    <property type="match status" value="1"/>
</dbReference>
<accession>A0A1M6R3X1</accession>
<reference evidence="9 10" key="1">
    <citation type="submission" date="2016-11" db="EMBL/GenBank/DDBJ databases">
        <authorList>
            <person name="Jaros S."/>
            <person name="Januszkiewicz K."/>
            <person name="Wedrychowicz H."/>
        </authorList>
    </citation>
    <scope>NUCLEOTIDE SEQUENCE [LARGE SCALE GENOMIC DNA]</scope>
    <source>
        <strain evidence="9 10">DSM 15212</strain>
    </source>
</reference>
<dbReference type="GO" id="GO:0051539">
    <property type="term" value="F:4 iron, 4 sulfur cluster binding"/>
    <property type="evidence" value="ECO:0007669"/>
    <property type="project" value="UniProtKB-KW"/>
</dbReference>
<dbReference type="InterPro" id="IPR054351">
    <property type="entry name" value="NADH_UbQ_OxRdtase_ferredoxin"/>
</dbReference>
<keyword evidence="5" id="KW-0411">Iron-sulfur</keyword>
<dbReference type="EMBL" id="FRAG01000041">
    <property type="protein sequence ID" value="SHK27100.1"/>
    <property type="molecule type" value="Genomic_DNA"/>
</dbReference>
<dbReference type="AlphaFoldDB" id="A0A1M6R3X1"/>
<dbReference type="Gene3D" id="3.40.50.1780">
    <property type="match status" value="1"/>
</dbReference>
<keyword evidence="4" id="KW-0408">Iron</keyword>
<dbReference type="PROSITE" id="PS51085">
    <property type="entry name" value="2FE2S_FER_2"/>
    <property type="match status" value="1"/>
</dbReference>
<dbReference type="InterPro" id="IPR013352">
    <property type="entry name" value="Fe_hydrogenase_subset"/>
</dbReference>
<dbReference type="Gene3D" id="3.40.950.10">
    <property type="entry name" value="Fe-only Hydrogenase (Larger Subunit), Chain L, domain 3"/>
    <property type="match status" value="1"/>
</dbReference>
<dbReference type="RefSeq" id="WP_073151374.1">
    <property type="nucleotide sequence ID" value="NZ_FRAG01000041.1"/>
</dbReference>
<organism evidence="9 10">
    <name type="scientific">Paramaledivibacter caminithermalis (strain DSM 15212 / CIP 107654 / DViRD3)</name>
    <name type="common">Clostridium caminithermale</name>
    <dbReference type="NCBI Taxonomy" id="1121301"/>
    <lineage>
        <taxon>Bacteria</taxon>
        <taxon>Bacillati</taxon>
        <taxon>Bacillota</taxon>
        <taxon>Clostridia</taxon>
        <taxon>Peptostreptococcales</taxon>
        <taxon>Caminicellaceae</taxon>
        <taxon>Paramaledivibacter</taxon>
    </lineage>
</organism>
<dbReference type="PROSITE" id="PS00198">
    <property type="entry name" value="4FE4S_FER_1"/>
    <property type="match status" value="1"/>
</dbReference>
<keyword evidence="10" id="KW-1185">Reference proteome</keyword>
<evidence type="ECO:0000313" key="9">
    <source>
        <dbReference type="EMBL" id="SHK27100.1"/>
    </source>
</evidence>
<dbReference type="InterPro" id="IPR017896">
    <property type="entry name" value="4Fe4S_Fe-S-bd"/>
</dbReference>
<dbReference type="NCBIfam" id="TIGR02512">
    <property type="entry name" value="FeFe_hydrog_A"/>
    <property type="match status" value="1"/>
</dbReference>
<evidence type="ECO:0000313" key="10">
    <source>
        <dbReference type="Proteomes" id="UP000184465"/>
    </source>
</evidence>
<dbReference type="SUPFAM" id="SSF54292">
    <property type="entry name" value="2Fe-2S ferredoxin-like"/>
    <property type="match status" value="1"/>
</dbReference>
<dbReference type="Pfam" id="PF22117">
    <property type="entry name" value="Fer4_Nqo3"/>
    <property type="match status" value="1"/>
</dbReference>
<dbReference type="FunFam" id="4.10.260.20:FF:000001">
    <property type="entry name" value="NADP-reducing hydrogenase subunit HndD"/>
    <property type="match status" value="1"/>
</dbReference>
<evidence type="ECO:0000259" key="8">
    <source>
        <dbReference type="PROSITE" id="PS51839"/>
    </source>
</evidence>
<name>A0A1M6R3X1_PARC5</name>
<dbReference type="PROSITE" id="PS51379">
    <property type="entry name" value="4FE4S_FER_2"/>
    <property type="match status" value="2"/>
</dbReference>
<dbReference type="GO" id="GO:0005506">
    <property type="term" value="F:iron ion binding"/>
    <property type="evidence" value="ECO:0007669"/>
    <property type="project" value="InterPro"/>
</dbReference>
<dbReference type="Proteomes" id="UP000184465">
    <property type="component" value="Unassembled WGS sequence"/>
</dbReference>
<gene>
    <name evidence="9" type="ORF">SAMN02745912_02834</name>
</gene>
<evidence type="ECO:0000259" key="7">
    <source>
        <dbReference type="PROSITE" id="PS51379"/>
    </source>
</evidence>
<dbReference type="PROSITE" id="PS51839">
    <property type="entry name" value="4FE4S_HC3"/>
    <property type="match status" value="1"/>
</dbReference>
<dbReference type="InterPro" id="IPR001041">
    <property type="entry name" value="2Fe-2S_ferredoxin-type"/>
</dbReference>
<dbReference type="SMART" id="SM00929">
    <property type="entry name" value="NADH-G_4Fe-4S_3"/>
    <property type="match status" value="1"/>
</dbReference>
<dbReference type="PANTHER" id="PTHR11615">
    <property type="entry name" value="NITRATE, FORMATE, IRON DEHYDROGENASE"/>
    <property type="match status" value="1"/>
</dbReference>
<dbReference type="NCBIfam" id="NF040763">
    <property type="entry name" value="FeFe_hydrog_A6"/>
    <property type="match status" value="1"/>
</dbReference>
<dbReference type="SMART" id="SM00902">
    <property type="entry name" value="Fe_hyd_SSU"/>
    <property type="match status" value="1"/>
</dbReference>
<evidence type="ECO:0000256" key="4">
    <source>
        <dbReference type="ARBA" id="ARBA00023004"/>
    </source>
</evidence>
<dbReference type="InterPro" id="IPR019574">
    <property type="entry name" value="NADH_UbQ_OxRdtase_Gsu_4Fe4S-bd"/>
</dbReference>
<dbReference type="InterPro" id="IPR050340">
    <property type="entry name" value="Cytosolic_Fe-S_CAF"/>
</dbReference>
<dbReference type="InterPro" id="IPR036010">
    <property type="entry name" value="2Fe-2S_ferredoxin-like_sf"/>
</dbReference>
<dbReference type="InterPro" id="IPR003149">
    <property type="entry name" value="Fe_hydrogenase_ssu"/>
</dbReference>
<dbReference type="Gene3D" id="3.10.20.740">
    <property type="match status" value="1"/>
</dbReference>
<dbReference type="Pfam" id="PF02906">
    <property type="entry name" value="Fe_hyd_lg_C"/>
    <property type="match status" value="1"/>
</dbReference>
<evidence type="ECO:0000259" key="6">
    <source>
        <dbReference type="PROSITE" id="PS51085"/>
    </source>
</evidence>
<dbReference type="GO" id="GO:0008901">
    <property type="term" value="F:ferredoxin hydrogenase activity"/>
    <property type="evidence" value="ECO:0007669"/>
    <property type="project" value="InterPro"/>
</dbReference>
<dbReference type="Gene3D" id="3.30.70.20">
    <property type="match status" value="1"/>
</dbReference>
<dbReference type="STRING" id="1121301.SAMN02745912_02834"/>
<proteinExistence type="predicted"/>
<evidence type="ECO:0000256" key="2">
    <source>
        <dbReference type="ARBA" id="ARBA00022723"/>
    </source>
</evidence>
<dbReference type="InterPro" id="IPR004108">
    <property type="entry name" value="Fe_hydrogenase_lsu_C"/>
</dbReference>
<dbReference type="InterPro" id="IPR009016">
    <property type="entry name" value="Fe_hydrogenase"/>
</dbReference>
<feature type="domain" description="2Fe-2S ferredoxin-type" evidence="6">
    <location>
        <begin position="2"/>
        <end position="79"/>
    </location>
</feature>
<keyword evidence="2" id="KW-0479">Metal-binding</keyword>
<dbReference type="Pfam" id="PF13510">
    <property type="entry name" value="Fer2_4"/>
    <property type="match status" value="1"/>
</dbReference>
<feature type="domain" description="4Fe-4S His(Cys)3-ligated-type" evidence="8">
    <location>
        <begin position="79"/>
        <end position="118"/>
    </location>
</feature>
<feature type="domain" description="4Fe-4S ferredoxin-type" evidence="7">
    <location>
        <begin position="181"/>
        <end position="210"/>
    </location>
</feature>
<feature type="domain" description="4Fe-4S ferredoxin-type" evidence="7">
    <location>
        <begin position="138"/>
        <end position="168"/>
    </location>
</feature>
<sequence>MKSCTLIIDNKEITVPEGTTILEAAKKVSINIPTLCNHPDQQVKANCRICLVQVGPDKLVTACSTPVKDGMNVITHSKLVRDTQRGVLELILANHPQDCLKCIRNGKCELQKLCEMFHISKSNLEDEIDSLEVDESSPAIIRDHRKCIKCNRCIEVCQEVQGVGVLSHAHRSVDYCITPAFEKKLMNTLCVFCGQCTSVCPVGAIYEKDDTEKIWHALYDENLHVIVQIAPAVRVSIGEEFGFDPGTKVTGKVIAALRRLGFDKVFDTNFTADLTIMEEGHELIDRIKNGGTLPMITSCSPGWINYIEGFYPDLLDHISTCKSPQQMFGALSKTYYAEKMNIDPSQIFTVSIMPCTAKKYEAERKEMSSYGYRDVDAVLTTRELARMIKSASIDFANINEEDFDDPFGITTGAAVIFGATGGVMEAALRTVYEVVTDNELESLDFTEVRGIEGIKEAEVDLNGTPIKVAVAHGLSNARKVLELIKQGKCDYTFIEVMCCPGGCIGGGGQPIGSTTEVKEKRIEGIYDIDKNMKLRKSHENPAIRKLYEEFLGEPLGKISHKILHTHYSPRNEKLDLEYLQKQYEVAATEE</sequence>
<dbReference type="Pfam" id="PF02256">
    <property type="entry name" value="Fe_hyd_SSU"/>
    <property type="match status" value="1"/>
</dbReference>
<evidence type="ECO:0000256" key="5">
    <source>
        <dbReference type="ARBA" id="ARBA00023014"/>
    </source>
</evidence>
<dbReference type="InterPro" id="IPR049830">
    <property type="entry name" value="HndD"/>
</dbReference>
<protein>
    <submittedName>
        <fullName evidence="9">NADH-quinone oxidoreductase subunit G</fullName>
    </submittedName>
</protein>
<dbReference type="FunFam" id="3.30.70.20:FF:000035">
    <property type="entry name" value="Iron hydrogenase 1"/>
    <property type="match status" value="1"/>
</dbReference>
<evidence type="ECO:0000256" key="1">
    <source>
        <dbReference type="ARBA" id="ARBA00022485"/>
    </source>
</evidence>
<evidence type="ECO:0000256" key="3">
    <source>
        <dbReference type="ARBA" id="ARBA00022737"/>
    </source>
</evidence>
<dbReference type="SUPFAM" id="SSF53920">
    <property type="entry name" value="Fe-only hydrogenase"/>
    <property type="match status" value="1"/>
</dbReference>
<dbReference type="InterPro" id="IPR017900">
    <property type="entry name" value="4Fe4S_Fe_S_CS"/>
</dbReference>
<dbReference type="OrthoDB" id="9805142at2"/>
<keyword evidence="3" id="KW-0677">Repeat</keyword>
<dbReference type="InterPro" id="IPR036991">
    <property type="entry name" value="Fe_hydrogenase_ssu_sf"/>
</dbReference>